<proteinExistence type="predicted"/>
<feature type="non-terminal residue" evidence="1">
    <location>
        <position position="43"/>
    </location>
</feature>
<dbReference type="AlphaFoldDB" id="A0A383BXS1"/>
<sequence>QSETSSCKEKGLSFVADVANTNSVGQQVLYFETDSTMGSRMHL</sequence>
<gene>
    <name evidence="1" type="ORF">METZ01_LOCUS477821</name>
</gene>
<protein>
    <submittedName>
        <fullName evidence="1">Uncharacterized protein</fullName>
    </submittedName>
</protein>
<accession>A0A383BXS1</accession>
<name>A0A383BXS1_9ZZZZ</name>
<feature type="non-terminal residue" evidence="1">
    <location>
        <position position="1"/>
    </location>
</feature>
<reference evidence="1" key="1">
    <citation type="submission" date="2018-05" db="EMBL/GenBank/DDBJ databases">
        <authorList>
            <person name="Lanie J.A."/>
            <person name="Ng W.-L."/>
            <person name="Kazmierczak K.M."/>
            <person name="Andrzejewski T.M."/>
            <person name="Davidsen T.M."/>
            <person name="Wayne K.J."/>
            <person name="Tettelin H."/>
            <person name="Glass J.I."/>
            <person name="Rusch D."/>
            <person name="Podicherti R."/>
            <person name="Tsui H.-C.T."/>
            <person name="Winkler M.E."/>
        </authorList>
    </citation>
    <scope>NUCLEOTIDE SEQUENCE</scope>
</reference>
<dbReference type="EMBL" id="UINC01204305">
    <property type="protein sequence ID" value="SVE24967.1"/>
    <property type="molecule type" value="Genomic_DNA"/>
</dbReference>
<organism evidence="1">
    <name type="scientific">marine metagenome</name>
    <dbReference type="NCBI Taxonomy" id="408172"/>
    <lineage>
        <taxon>unclassified sequences</taxon>
        <taxon>metagenomes</taxon>
        <taxon>ecological metagenomes</taxon>
    </lineage>
</organism>
<evidence type="ECO:0000313" key="1">
    <source>
        <dbReference type="EMBL" id="SVE24967.1"/>
    </source>
</evidence>